<sequence length="448" mass="49773">MQTGEVHSKHIIDNFVLRNRPLILWSELYTKTYERTTLDHLMQAHAPMEMASQNAHQPVQSGPSRTDPDPEEYLNDPRFHQSFTLPPGNDRPDPFKVTYCDYGYRNLDNPEREHVLLLCGPLLGSRYLHIAKDALAKKHKVRIIHPDRPGFGGTTLVDAPDRVRLWLEIVPALLAHLSVRHVSLAAHSGGTIYALNTVLHLRHLLSPERPYVALAAPWVHQSRSGATLMTLAGGLPETVLGGFHTLAGFSLKHVAPLAGAVSGVFPSMQAVSGLLPASMRMGSAADPTPPPAVEMNPMAEFEEKIWPQLIQKVYSEDTRGLSQDAILLLKRAGHSDYWGSWKDYDELVTLLAEAEHNLDAGVKGAAKLKVDVFWAEEDQMIGVDKGPKWFEDCWRAEQRRDVIEFSSCVVPGTDHDGIIELKFDVFERIFRQVGESSEEGDSGLPSAA</sequence>
<dbReference type="OrthoDB" id="294702at2759"/>
<evidence type="ECO:0000313" key="2">
    <source>
        <dbReference type="EMBL" id="KAG7055347.1"/>
    </source>
</evidence>
<organism evidence="2 3">
    <name type="scientific">Colletotrichum scovillei</name>
    <dbReference type="NCBI Taxonomy" id="1209932"/>
    <lineage>
        <taxon>Eukaryota</taxon>
        <taxon>Fungi</taxon>
        <taxon>Dikarya</taxon>
        <taxon>Ascomycota</taxon>
        <taxon>Pezizomycotina</taxon>
        <taxon>Sordariomycetes</taxon>
        <taxon>Hypocreomycetidae</taxon>
        <taxon>Glomerellales</taxon>
        <taxon>Glomerellaceae</taxon>
        <taxon>Colletotrichum</taxon>
        <taxon>Colletotrichum acutatum species complex</taxon>
    </lineage>
</organism>
<feature type="region of interest" description="Disordered" evidence="1">
    <location>
        <begin position="50"/>
        <end position="90"/>
    </location>
</feature>
<evidence type="ECO:0000313" key="3">
    <source>
        <dbReference type="Proteomes" id="UP000699042"/>
    </source>
</evidence>
<proteinExistence type="predicted"/>
<dbReference type="InterPro" id="IPR029058">
    <property type="entry name" value="AB_hydrolase_fold"/>
</dbReference>
<dbReference type="EMBL" id="JAESDN010000002">
    <property type="protein sequence ID" value="KAG7055347.1"/>
    <property type="molecule type" value="Genomic_DNA"/>
</dbReference>
<dbReference type="SUPFAM" id="SSF53474">
    <property type="entry name" value="alpha/beta-Hydrolases"/>
    <property type="match status" value="1"/>
</dbReference>
<accession>A0A9P7RF94</accession>
<keyword evidence="3" id="KW-1185">Reference proteome</keyword>
<comment type="caution">
    <text evidence="2">The sequence shown here is derived from an EMBL/GenBank/DDBJ whole genome shotgun (WGS) entry which is preliminary data.</text>
</comment>
<name>A0A9P7RF94_9PEZI</name>
<evidence type="ECO:0000256" key="1">
    <source>
        <dbReference type="SAM" id="MobiDB-lite"/>
    </source>
</evidence>
<feature type="compositionally biased region" description="Polar residues" evidence="1">
    <location>
        <begin position="51"/>
        <end position="64"/>
    </location>
</feature>
<dbReference type="Gene3D" id="3.40.50.1820">
    <property type="entry name" value="alpha/beta hydrolase"/>
    <property type="match status" value="1"/>
</dbReference>
<dbReference type="AlphaFoldDB" id="A0A9P7RF94"/>
<reference evidence="2" key="1">
    <citation type="submission" date="2021-05" db="EMBL/GenBank/DDBJ databases">
        <title>Comparative genomics of three Colletotrichum scovillei strains and genetic complementation revealed genes involved fungal growth and virulence on chili pepper.</title>
        <authorList>
            <person name="Hsieh D.-K."/>
            <person name="Chuang S.-C."/>
            <person name="Chen C.-Y."/>
            <person name="Chao Y.-T."/>
            <person name="Lu M.-Y.J."/>
            <person name="Lee M.-H."/>
            <person name="Shih M.-C."/>
        </authorList>
    </citation>
    <scope>NUCLEOTIDE SEQUENCE</scope>
    <source>
        <strain evidence="2">Coll-153</strain>
    </source>
</reference>
<gene>
    <name evidence="2" type="ORF">JMJ77_007808</name>
</gene>
<protein>
    <submittedName>
        <fullName evidence="2">Interferon-induced gtp-binding protein mx2</fullName>
    </submittedName>
</protein>
<dbReference type="Proteomes" id="UP000699042">
    <property type="component" value="Unassembled WGS sequence"/>
</dbReference>